<dbReference type="AlphaFoldDB" id="V6LNH5"/>
<dbReference type="PROSITE" id="PS51270">
    <property type="entry name" value="ZF_CTCHY"/>
    <property type="match status" value="1"/>
</dbReference>
<keyword evidence="1" id="KW-0863">Zinc-finger</keyword>
<dbReference type="SUPFAM" id="SSF161245">
    <property type="entry name" value="Zinc hairpin stack"/>
    <property type="match status" value="1"/>
</dbReference>
<dbReference type="GO" id="GO:0005634">
    <property type="term" value="C:nucleus"/>
    <property type="evidence" value="ECO:0007669"/>
    <property type="project" value="TreeGrafter"/>
</dbReference>
<evidence type="ECO:0000256" key="1">
    <source>
        <dbReference type="PROSITE-ProRule" id="PRU00175"/>
    </source>
</evidence>
<dbReference type="InterPro" id="IPR017921">
    <property type="entry name" value="Znf_CTCHY"/>
</dbReference>
<dbReference type="SUPFAM" id="SSF57850">
    <property type="entry name" value="RING/U-box"/>
    <property type="match status" value="1"/>
</dbReference>
<keyword evidence="1" id="KW-0862">Zinc</keyword>
<dbReference type="Gene3D" id="3.30.40.10">
    <property type="entry name" value="Zinc/RING finger domain, C3HC4 (zinc finger)"/>
    <property type="match status" value="1"/>
</dbReference>
<keyword evidence="1" id="KW-0479">Metal-binding</keyword>
<dbReference type="InterPro" id="IPR013083">
    <property type="entry name" value="Znf_RING/FYVE/PHD"/>
</dbReference>
<dbReference type="PANTHER" id="PTHR21319:SF53">
    <property type="entry name" value="RING FINGER AND CHY ZINC FINGER DOMAIN-CONTAINING PROTEIN 1"/>
    <property type="match status" value="1"/>
</dbReference>
<proteinExistence type="predicted"/>
<dbReference type="GO" id="GO:0061630">
    <property type="term" value="F:ubiquitin protein ligase activity"/>
    <property type="evidence" value="ECO:0007669"/>
    <property type="project" value="TreeGrafter"/>
</dbReference>
<name>V6LNH5_9EUKA</name>
<sequence>MLMIQIPYEENLIFYRLLTMKRTTRCFEWNVMTMDLKQKVMGAINVAEYENEAFNCQDINNLKYHIHHMTQKQLSTIIFQSIIPSSQSIITTAVWQTITITFTHSFSIINYLLFMISLYQKMQVIQESLIQINKSEQIVLKQHIIDILTDENNAYYSRKLNQLIPFSTVKLYSEEQTYYQNKLNQSLLACDFYQNEPNMLVYSLLMLVPSPHHFCPHFISNCAVQCNICKIFHDCKYCHPSTHAFKFSGKIQCKSCECEQEMVAKCTRCGEVLNVQSCVICGISTLIPADIVPLFHCPDCTRCITGTPELAIHCFTCGRCALPDHLCLKNEQCSVCLDDFNGQGGVTVLECQHALHTQCYEKLIYQVDECPLCRYQASMGLASGVLSLAKEKLFQEYVEQKRLDIFVDCKCKKCTYRFISRDRNCLKCFKCGQFAVSKGGVREYEGIYQKYIEQQYVEEPVQILAEYLKRTMKEKYLPKEVQFVENDAFQQLLDELDVKNDKHLVQLLKDVEFPNTFRLLMEKVLQ</sequence>
<feature type="domain" description="RING-type" evidence="2">
    <location>
        <begin position="333"/>
        <end position="374"/>
    </location>
</feature>
<dbReference type="GO" id="GO:0008270">
    <property type="term" value="F:zinc ion binding"/>
    <property type="evidence" value="ECO:0007669"/>
    <property type="project" value="UniProtKB-KW"/>
</dbReference>
<protein>
    <submittedName>
        <fullName evidence="4">RING-finger domain-containing protein</fullName>
    </submittedName>
</protein>
<reference evidence="4" key="1">
    <citation type="journal article" date="2014" name="PLoS Genet.">
        <title>The Genome of Spironucleus salmonicida Highlights a Fish Pathogen Adapted to Fluctuating Environments.</title>
        <authorList>
            <person name="Xu F."/>
            <person name="Jerlstrom-Hultqvist J."/>
            <person name="Einarsson E."/>
            <person name="Astvaldsson A."/>
            <person name="Svard S.G."/>
            <person name="Andersson J.O."/>
        </authorList>
    </citation>
    <scope>NUCLEOTIDE SEQUENCE</scope>
</reference>
<dbReference type="SUPFAM" id="SSF161219">
    <property type="entry name" value="CHY zinc finger-like"/>
    <property type="match status" value="1"/>
</dbReference>
<dbReference type="VEuPathDB" id="GiardiaDB:SS50377_20215"/>
<dbReference type="PROSITE" id="PS50089">
    <property type="entry name" value="ZF_RING_2"/>
    <property type="match status" value="1"/>
</dbReference>
<dbReference type="EMBL" id="KI546100">
    <property type="protein sequence ID" value="EST45271.1"/>
    <property type="molecule type" value="Genomic_DNA"/>
</dbReference>
<evidence type="ECO:0000313" key="4">
    <source>
        <dbReference type="EMBL" id="EST45271.1"/>
    </source>
</evidence>
<evidence type="ECO:0000259" key="2">
    <source>
        <dbReference type="PROSITE" id="PS50089"/>
    </source>
</evidence>
<dbReference type="GO" id="GO:0016567">
    <property type="term" value="P:protein ubiquitination"/>
    <property type="evidence" value="ECO:0007669"/>
    <property type="project" value="TreeGrafter"/>
</dbReference>
<dbReference type="PANTHER" id="PTHR21319">
    <property type="entry name" value="RING FINGER AND CHY ZINC FINGER DOMAIN-CONTAINING PROTEIN 1"/>
    <property type="match status" value="1"/>
</dbReference>
<dbReference type="InterPro" id="IPR037275">
    <property type="entry name" value="Znf_CTCHY_sf"/>
</dbReference>
<dbReference type="Pfam" id="PF13639">
    <property type="entry name" value="zf-RING_2"/>
    <property type="match status" value="1"/>
</dbReference>
<gene>
    <name evidence="4" type="ORF">SS50377_14847</name>
</gene>
<dbReference type="GO" id="GO:0006511">
    <property type="term" value="P:ubiquitin-dependent protein catabolic process"/>
    <property type="evidence" value="ECO:0007669"/>
    <property type="project" value="TreeGrafter"/>
</dbReference>
<dbReference type="InterPro" id="IPR037274">
    <property type="entry name" value="Znf_CHY_sf"/>
</dbReference>
<dbReference type="InterPro" id="IPR001841">
    <property type="entry name" value="Znf_RING"/>
</dbReference>
<evidence type="ECO:0000259" key="3">
    <source>
        <dbReference type="PROSITE" id="PS51270"/>
    </source>
</evidence>
<organism evidence="4">
    <name type="scientific">Spironucleus salmonicida</name>
    <dbReference type="NCBI Taxonomy" id="348837"/>
    <lineage>
        <taxon>Eukaryota</taxon>
        <taxon>Metamonada</taxon>
        <taxon>Diplomonadida</taxon>
        <taxon>Hexamitidae</taxon>
        <taxon>Hexamitinae</taxon>
        <taxon>Spironucleus</taxon>
    </lineage>
</organism>
<dbReference type="SMART" id="SM00184">
    <property type="entry name" value="RING"/>
    <property type="match status" value="1"/>
</dbReference>
<feature type="domain" description="CTCHY-type" evidence="3">
    <location>
        <begin position="276"/>
        <end position="341"/>
    </location>
</feature>
<accession>V6LNH5</accession>